<comment type="caution">
    <text evidence="3">The sequence shown here is derived from an EMBL/GenBank/DDBJ whole genome shotgun (WGS) entry which is preliminary data.</text>
</comment>
<sequence length="327" mass="36676">MITTTSKKHKPTDESTPLLSSAPSWDDSSLLPPPPPYSQSYESNHHDLQSKKMSKFPLNIPRLIKLSVVIMTVAICGFVAINIWLIGPHSQEYIEKSLDVEAKSVEFAGIGKGFSSVGINVQLETSFDYNKLNNSYLASVFQLNGRVFKSVDISLDDIEIKLLDKQDEDSNPQNIQDYLIKLGYMNIPPFNLRIEQQTPTTLDLLITLQPNRRELYRFLKKLSEKMQNGEKFIIFRLFAKSQMSLNLGIIPTWKKFPVDVDQTINLSPQMGSLESFLDSVIDFVVHENTEDGKPITNAPSASAGISKMLIDKVGKPGLNSLISLLSR</sequence>
<evidence type="ECO:0000313" key="3">
    <source>
        <dbReference type="EMBL" id="GMM38342.1"/>
    </source>
</evidence>
<dbReference type="AlphaFoldDB" id="A0AAV5QUW3"/>
<feature type="transmembrane region" description="Helical" evidence="2">
    <location>
        <begin position="63"/>
        <end position="87"/>
    </location>
</feature>
<keyword evidence="2" id="KW-1133">Transmembrane helix</keyword>
<evidence type="ECO:0000256" key="1">
    <source>
        <dbReference type="SAM" id="MobiDB-lite"/>
    </source>
</evidence>
<name>A0AAV5QUW3_9ASCO</name>
<keyword evidence="2" id="KW-0472">Membrane</keyword>
<reference evidence="3 4" key="1">
    <citation type="journal article" date="2023" name="Elife">
        <title>Identification of key yeast species and microbe-microbe interactions impacting larval growth of Drosophila in the wild.</title>
        <authorList>
            <person name="Mure A."/>
            <person name="Sugiura Y."/>
            <person name="Maeda R."/>
            <person name="Honda K."/>
            <person name="Sakurai N."/>
            <person name="Takahashi Y."/>
            <person name="Watada M."/>
            <person name="Katoh T."/>
            <person name="Gotoh A."/>
            <person name="Gotoh Y."/>
            <person name="Taniguchi I."/>
            <person name="Nakamura K."/>
            <person name="Hayashi T."/>
            <person name="Katayama T."/>
            <person name="Uemura T."/>
            <person name="Hattori Y."/>
        </authorList>
    </citation>
    <scope>NUCLEOTIDE SEQUENCE [LARGE SCALE GENOMIC DNA]</scope>
    <source>
        <strain evidence="3 4">SC-9</strain>
    </source>
</reference>
<keyword evidence="2" id="KW-0812">Transmembrane</keyword>
<feature type="compositionally biased region" description="Low complexity" evidence="1">
    <location>
        <begin position="17"/>
        <end position="30"/>
    </location>
</feature>
<keyword evidence="4" id="KW-1185">Reference proteome</keyword>
<evidence type="ECO:0000313" key="4">
    <source>
        <dbReference type="Proteomes" id="UP001360560"/>
    </source>
</evidence>
<organism evidence="3 4">
    <name type="scientific">Saccharomycopsis crataegensis</name>
    <dbReference type="NCBI Taxonomy" id="43959"/>
    <lineage>
        <taxon>Eukaryota</taxon>
        <taxon>Fungi</taxon>
        <taxon>Dikarya</taxon>
        <taxon>Ascomycota</taxon>
        <taxon>Saccharomycotina</taxon>
        <taxon>Saccharomycetes</taxon>
        <taxon>Saccharomycopsidaceae</taxon>
        <taxon>Saccharomycopsis</taxon>
    </lineage>
</organism>
<dbReference type="GeneID" id="90076331"/>
<proteinExistence type="predicted"/>
<protein>
    <submittedName>
        <fullName evidence="3">Uncharacterized protein</fullName>
    </submittedName>
</protein>
<evidence type="ECO:0000256" key="2">
    <source>
        <dbReference type="SAM" id="Phobius"/>
    </source>
</evidence>
<dbReference type="Proteomes" id="UP001360560">
    <property type="component" value="Unassembled WGS sequence"/>
</dbReference>
<feature type="compositionally biased region" description="Basic residues" evidence="1">
    <location>
        <begin position="1"/>
        <end position="10"/>
    </location>
</feature>
<gene>
    <name evidence="3" type="ORF">DASC09_056810</name>
</gene>
<feature type="region of interest" description="Disordered" evidence="1">
    <location>
        <begin position="1"/>
        <end position="44"/>
    </location>
</feature>
<dbReference type="RefSeq" id="XP_064855338.1">
    <property type="nucleotide sequence ID" value="XM_064999266.1"/>
</dbReference>
<accession>A0AAV5QUW3</accession>
<dbReference type="EMBL" id="BTFZ01000019">
    <property type="protein sequence ID" value="GMM38342.1"/>
    <property type="molecule type" value="Genomic_DNA"/>
</dbReference>